<gene>
    <name evidence="4" type="ORF">PMAYCL1PPCAC_11061</name>
</gene>
<dbReference type="Proteomes" id="UP001328107">
    <property type="component" value="Unassembled WGS sequence"/>
</dbReference>
<feature type="compositionally biased region" description="Acidic residues" evidence="3">
    <location>
        <begin position="168"/>
        <end position="181"/>
    </location>
</feature>
<dbReference type="GO" id="GO:0000056">
    <property type="term" value="P:ribosomal small subunit export from nucleus"/>
    <property type="evidence" value="ECO:0007669"/>
    <property type="project" value="TreeGrafter"/>
</dbReference>
<dbReference type="GO" id="GO:0005829">
    <property type="term" value="C:cytosol"/>
    <property type="evidence" value="ECO:0007669"/>
    <property type="project" value="TreeGrafter"/>
</dbReference>
<reference evidence="5" key="1">
    <citation type="submission" date="2022-10" db="EMBL/GenBank/DDBJ databases">
        <title>Genome assembly of Pristionchus species.</title>
        <authorList>
            <person name="Yoshida K."/>
            <person name="Sommer R.J."/>
        </authorList>
    </citation>
    <scope>NUCLEOTIDE SEQUENCE [LARGE SCALE GENOMIC DNA]</scope>
    <source>
        <strain evidence="5">RS5460</strain>
    </source>
</reference>
<feature type="compositionally biased region" description="Basic and acidic residues" evidence="3">
    <location>
        <begin position="347"/>
        <end position="365"/>
    </location>
</feature>
<feature type="region of interest" description="Disordered" evidence="3">
    <location>
        <begin position="136"/>
        <end position="187"/>
    </location>
</feature>
<feature type="non-terminal residue" evidence="4">
    <location>
        <position position="1"/>
    </location>
</feature>
<dbReference type="GO" id="GO:0005634">
    <property type="term" value="C:nucleus"/>
    <property type="evidence" value="ECO:0007669"/>
    <property type="project" value="TreeGrafter"/>
</dbReference>
<comment type="caution">
    <text evidence="4">The sequence shown here is derived from an EMBL/GenBank/DDBJ whole genome shotgun (WGS) entry which is preliminary data.</text>
</comment>
<evidence type="ECO:0000256" key="2">
    <source>
        <dbReference type="ARBA" id="ARBA00021561"/>
    </source>
</evidence>
<accession>A0AAN5CG37</accession>
<sequence length="401" mass="45787">QGKGKKQFIDKKFAKKFKLLPSSSVANDAPTEEYKPTKEHIDEQHKYGVFYDDNYDYLQHMRARDEGSTLLLEDEVRSIVRAPALPPMFGGAPEKKVVFEADIESALEGNVEGSGDLEDDFISMAGGVVEERLMLPRPMRPLMEEDDSDFEDEDDDEDMDFNRGYNEYDMEDEEEEEEDETAHEGDRDVDAAFEAMLEADYNEDQVGELEGEACDLSGGLEPSDSRVRKLVGEKRGLPEYDEDAAKKYVRERMKYLEKHGEEETEEVEVEVSASKKMKWDCESFATQYSNCYNHPSLIKEGGLSRRAIKKLERKAAASIVEEDDDEDEEMEEDDGESVCTTATTIRRRGETTDERKARKGAVKEARRQRRVEKKENQTAFAVEHRKATASRFGQLKTTPIV</sequence>
<dbReference type="GO" id="GO:0030688">
    <property type="term" value="C:preribosome, small subunit precursor"/>
    <property type="evidence" value="ECO:0007669"/>
    <property type="project" value="TreeGrafter"/>
</dbReference>
<evidence type="ECO:0000256" key="3">
    <source>
        <dbReference type="SAM" id="MobiDB-lite"/>
    </source>
</evidence>
<protein>
    <recommendedName>
        <fullName evidence="2">Protein LTV1 homolog</fullName>
    </recommendedName>
</protein>
<dbReference type="GO" id="GO:0042274">
    <property type="term" value="P:ribosomal small subunit biogenesis"/>
    <property type="evidence" value="ECO:0007669"/>
    <property type="project" value="InterPro"/>
</dbReference>
<dbReference type="InterPro" id="IPR007307">
    <property type="entry name" value="Ltv1"/>
</dbReference>
<feature type="region of interest" description="Disordered" evidence="3">
    <location>
        <begin position="319"/>
        <end position="401"/>
    </location>
</feature>
<dbReference type="PANTHER" id="PTHR21531">
    <property type="entry name" value="LOW-TEMPERATURE VIABILITY PROTEIN LTV1-RELATED"/>
    <property type="match status" value="1"/>
</dbReference>
<dbReference type="AlphaFoldDB" id="A0AAN5CG37"/>
<dbReference type="EMBL" id="BTRK01000003">
    <property type="protein sequence ID" value="GMR40866.1"/>
    <property type="molecule type" value="Genomic_DNA"/>
</dbReference>
<evidence type="ECO:0000256" key="1">
    <source>
        <dbReference type="ARBA" id="ARBA00009078"/>
    </source>
</evidence>
<name>A0AAN5CG37_9BILA</name>
<feature type="compositionally biased region" description="Acidic residues" evidence="3">
    <location>
        <begin position="320"/>
        <end position="336"/>
    </location>
</feature>
<comment type="similarity">
    <text evidence="1">Belongs to the LTV1 family.</text>
</comment>
<feature type="compositionally biased region" description="Basic and acidic residues" evidence="3">
    <location>
        <begin position="372"/>
        <end position="386"/>
    </location>
</feature>
<evidence type="ECO:0000313" key="4">
    <source>
        <dbReference type="EMBL" id="GMR40866.1"/>
    </source>
</evidence>
<organism evidence="4 5">
    <name type="scientific">Pristionchus mayeri</name>
    <dbReference type="NCBI Taxonomy" id="1317129"/>
    <lineage>
        <taxon>Eukaryota</taxon>
        <taxon>Metazoa</taxon>
        <taxon>Ecdysozoa</taxon>
        <taxon>Nematoda</taxon>
        <taxon>Chromadorea</taxon>
        <taxon>Rhabditida</taxon>
        <taxon>Rhabditina</taxon>
        <taxon>Diplogasteromorpha</taxon>
        <taxon>Diplogasteroidea</taxon>
        <taxon>Neodiplogasteridae</taxon>
        <taxon>Pristionchus</taxon>
    </lineage>
</organism>
<keyword evidence="5" id="KW-1185">Reference proteome</keyword>
<evidence type="ECO:0000313" key="5">
    <source>
        <dbReference type="Proteomes" id="UP001328107"/>
    </source>
</evidence>
<proteinExistence type="inferred from homology"/>
<dbReference type="PANTHER" id="PTHR21531:SF0">
    <property type="entry name" value="PROTEIN LTV1 HOMOLOG"/>
    <property type="match status" value="1"/>
</dbReference>
<feature type="compositionally biased region" description="Acidic residues" evidence="3">
    <location>
        <begin position="144"/>
        <end position="159"/>
    </location>
</feature>